<comment type="similarity">
    <text evidence="5">Belongs to the binding-protein-dependent transport system permease family.</text>
</comment>
<feature type="transmembrane region" description="Helical" evidence="5">
    <location>
        <begin position="334"/>
        <end position="357"/>
    </location>
</feature>
<dbReference type="EMBL" id="BMNL01000001">
    <property type="protein sequence ID" value="GGP18956.1"/>
    <property type="molecule type" value="Genomic_DNA"/>
</dbReference>
<reference evidence="7" key="2">
    <citation type="submission" date="2020-09" db="EMBL/GenBank/DDBJ databases">
        <authorList>
            <person name="Sun Q."/>
            <person name="Ohkuma M."/>
        </authorList>
    </citation>
    <scope>NUCLEOTIDE SEQUENCE</scope>
    <source>
        <strain evidence="7">JCM 10088</strain>
    </source>
</reference>
<dbReference type="AlphaFoldDB" id="A0A830GT83"/>
<feature type="transmembrane region" description="Helical" evidence="5">
    <location>
        <begin position="54"/>
        <end position="72"/>
    </location>
</feature>
<dbReference type="Proteomes" id="UP000610960">
    <property type="component" value="Unassembled WGS sequence"/>
</dbReference>
<keyword evidence="5" id="KW-0813">Transport</keyword>
<dbReference type="PANTHER" id="PTHR42744:SF1">
    <property type="entry name" value="BINDING-PROTEIN-DEPENDENT TRANSPORT SYSTEMS INNER MEMBRANE COMPONENT"/>
    <property type="match status" value="1"/>
</dbReference>
<accession>A0A830GT83</accession>
<evidence type="ECO:0000313" key="8">
    <source>
        <dbReference type="Proteomes" id="UP000610960"/>
    </source>
</evidence>
<evidence type="ECO:0000259" key="6">
    <source>
        <dbReference type="PROSITE" id="PS50928"/>
    </source>
</evidence>
<protein>
    <submittedName>
        <fullName evidence="7">Sugar ABC transporter permease</fullName>
    </submittedName>
</protein>
<dbReference type="PANTHER" id="PTHR42744">
    <property type="entry name" value="BINDING-PROTEIN-DEPENDENT TRANSPORT SYSTEMS INNER MEMBRANE COMPONENT"/>
    <property type="match status" value="1"/>
</dbReference>
<proteinExistence type="inferred from homology"/>
<feature type="transmembrane region" description="Helical" evidence="5">
    <location>
        <begin position="404"/>
        <end position="423"/>
    </location>
</feature>
<evidence type="ECO:0000256" key="3">
    <source>
        <dbReference type="ARBA" id="ARBA00022989"/>
    </source>
</evidence>
<feature type="transmembrane region" description="Helical" evidence="5">
    <location>
        <begin position="135"/>
        <end position="155"/>
    </location>
</feature>
<keyword evidence="4 5" id="KW-0472">Membrane</keyword>
<dbReference type="Gene3D" id="1.10.3720.10">
    <property type="entry name" value="MetI-like"/>
    <property type="match status" value="2"/>
</dbReference>
<organism evidence="7 8">
    <name type="scientific">Thermocladium modestius</name>
    <dbReference type="NCBI Taxonomy" id="62609"/>
    <lineage>
        <taxon>Archaea</taxon>
        <taxon>Thermoproteota</taxon>
        <taxon>Thermoprotei</taxon>
        <taxon>Thermoproteales</taxon>
        <taxon>Thermoproteaceae</taxon>
        <taxon>Thermocladium</taxon>
    </lineage>
</organism>
<dbReference type="SUPFAM" id="SSF161098">
    <property type="entry name" value="MetI-like"/>
    <property type="match status" value="2"/>
</dbReference>
<feature type="transmembrane region" description="Helical" evidence="5">
    <location>
        <begin position="78"/>
        <end position="98"/>
    </location>
</feature>
<reference evidence="7" key="1">
    <citation type="journal article" date="2014" name="Int. J. Syst. Evol. Microbiol.">
        <title>Complete genome sequence of Corynebacterium casei LMG S-19264T (=DSM 44701T), isolated from a smear-ripened cheese.</title>
        <authorList>
            <consortium name="US DOE Joint Genome Institute (JGI-PGF)"/>
            <person name="Walter F."/>
            <person name="Albersmeier A."/>
            <person name="Kalinowski J."/>
            <person name="Ruckert C."/>
        </authorList>
    </citation>
    <scope>NUCLEOTIDE SEQUENCE</scope>
    <source>
        <strain evidence="7">JCM 10088</strain>
    </source>
</reference>
<evidence type="ECO:0000256" key="2">
    <source>
        <dbReference type="ARBA" id="ARBA00022692"/>
    </source>
</evidence>
<keyword evidence="8" id="KW-1185">Reference proteome</keyword>
<gene>
    <name evidence="7" type="ORF">GCM10007981_00690</name>
</gene>
<feature type="transmembrane region" description="Helical" evidence="5">
    <location>
        <begin position="364"/>
        <end position="384"/>
    </location>
</feature>
<dbReference type="GO" id="GO:0005886">
    <property type="term" value="C:plasma membrane"/>
    <property type="evidence" value="ECO:0007669"/>
    <property type="project" value="UniProtKB-SubCell"/>
</dbReference>
<evidence type="ECO:0000313" key="7">
    <source>
        <dbReference type="EMBL" id="GGP18956.1"/>
    </source>
</evidence>
<feature type="domain" description="ABC transmembrane type-1" evidence="6">
    <location>
        <begin position="12"/>
        <end position="207"/>
    </location>
</feature>
<dbReference type="RefSeq" id="WP_229657597.1">
    <property type="nucleotide sequence ID" value="NZ_BMNL01000001.1"/>
</dbReference>
<dbReference type="GO" id="GO:0055085">
    <property type="term" value="P:transmembrane transport"/>
    <property type="evidence" value="ECO:0007669"/>
    <property type="project" value="InterPro"/>
</dbReference>
<comment type="subcellular location">
    <subcellularLocation>
        <location evidence="5">Cell membrane</location>
        <topology evidence="5">Multi-pass membrane protein</topology>
    </subcellularLocation>
    <subcellularLocation>
        <location evidence="1">Membrane</location>
        <topology evidence="1">Multi-pass membrane protein</topology>
    </subcellularLocation>
</comment>
<comment type="caution">
    <text evidence="7">The sequence shown here is derived from an EMBL/GenBank/DDBJ whole genome shotgun (WGS) entry which is preliminary data.</text>
</comment>
<dbReference type="Pfam" id="PF00528">
    <property type="entry name" value="BPD_transp_1"/>
    <property type="match status" value="2"/>
</dbReference>
<feature type="domain" description="ABC transmembrane type-1" evidence="6">
    <location>
        <begin position="330"/>
        <end position="527"/>
    </location>
</feature>
<name>A0A830GT83_9CREN</name>
<feature type="transmembrane region" description="Helical" evidence="5">
    <location>
        <begin position="507"/>
        <end position="531"/>
    </location>
</feature>
<evidence type="ECO:0000256" key="1">
    <source>
        <dbReference type="ARBA" id="ARBA00004141"/>
    </source>
</evidence>
<feature type="transmembrane region" description="Helical" evidence="5">
    <location>
        <begin position="286"/>
        <end position="307"/>
    </location>
</feature>
<evidence type="ECO:0000256" key="4">
    <source>
        <dbReference type="ARBA" id="ARBA00023136"/>
    </source>
</evidence>
<feature type="transmembrane region" description="Helical" evidence="5">
    <location>
        <begin position="184"/>
        <end position="206"/>
    </location>
</feature>
<dbReference type="PROSITE" id="PS50928">
    <property type="entry name" value="ABC_TM1"/>
    <property type="match status" value="2"/>
</dbReference>
<keyword evidence="2 5" id="KW-0812">Transmembrane</keyword>
<feature type="transmembrane region" description="Helical" evidence="5">
    <location>
        <begin position="450"/>
        <end position="472"/>
    </location>
</feature>
<evidence type="ECO:0000256" key="5">
    <source>
        <dbReference type="RuleBase" id="RU363032"/>
    </source>
</evidence>
<sequence length="547" mass="60090">MIPPALLMVLAGLATLGRVFAMIGLAIVTGWFLGYLAARNRSVESVFLSTTQTLEGVPIVTFFPLVLAIFLTHLPRGIGVELSVDFLVFTGVAWNIWVGQYEAIKTISQNLEDVADMFNLTFMEKMRHLYIPSTIPRTVANVVTSFAVGLFYITVSEVITVGTTEYSAFGIGTLIYDYTVAGEAGMAVAALGVLVVLVIAVTYFILYPLIDWSMKFTYDPLLAVPANRLAALPSRLRGGMARGVRRLRRMFPERPQLMTPAGRARLVSLNSRQRAYGRLRPRVPRVVSIAMGAALAGLFMYAVYLAFTGPAAFSMFSDLRQHLYLYLYLLGLDYLRVLVVTVASLATAIAAAYVMAVRRGAESFLIYALEIVASIPAPSYIPLIATPLVTALGKFMGFNGSLEFLALLTAYLSTVWYILYNTYIGVKSIPRELWELSSTYKLTLLQRMKYLVLPGAFPAMVTGLASTVGSTWGGLQLAEYIQIGSNYYMVNGISGLMDYYTSTGNVAGLNAASLLLAITIVALSVGLWRTLFSYSRRRFRMEGAFKM</sequence>
<dbReference type="InterPro" id="IPR000515">
    <property type="entry name" value="MetI-like"/>
</dbReference>
<keyword evidence="3 5" id="KW-1133">Transmembrane helix</keyword>
<dbReference type="InterPro" id="IPR035906">
    <property type="entry name" value="MetI-like_sf"/>
</dbReference>
<dbReference type="CDD" id="cd06261">
    <property type="entry name" value="TM_PBP2"/>
    <property type="match status" value="1"/>
</dbReference>
<feature type="transmembrane region" description="Helical" evidence="5">
    <location>
        <begin position="6"/>
        <end position="33"/>
    </location>
</feature>